<accession>A0A2G2YVW8</accession>
<sequence>MATNSSDNEVIVAMVLFPEYSHLNQLFILACFIASHNIPVHFLCLADWNEDLKLRVQGGLEASNIHFDDLSIPSSPTEKDDAGRDGVPPVMMLLRKLTEPIHKICRELTTNEME</sequence>
<keyword evidence="2" id="KW-0812">Transmembrane</keyword>
<dbReference type="EMBL" id="AYRZ02000009">
    <property type="protein sequence ID" value="PHT73755.1"/>
    <property type="molecule type" value="Genomic_DNA"/>
</dbReference>
<gene>
    <name evidence="4" type="ORF">T459_24540</name>
</gene>
<keyword evidence="2" id="KW-0472">Membrane</keyword>
<feature type="transmembrane region" description="Helical" evidence="2">
    <location>
        <begin position="26"/>
        <end position="46"/>
    </location>
</feature>
<dbReference type="InterPro" id="IPR058980">
    <property type="entry name" value="Glyco_transf_N"/>
</dbReference>
<evidence type="ECO:0000313" key="5">
    <source>
        <dbReference type="Proteomes" id="UP000222542"/>
    </source>
</evidence>
<organism evidence="4 5">
    <name type="scientific">Capsicum annuum</name>
    <name type="common">Capsicum pepper</name>
    <dbReference type="NCBI Taxonomy" id="4072"/>
    <lineage>
        <taxon>Eukaryota</taxon>
        <taxon>Viridiplantae</taxon>
        <taxon>Streptophyta</taxon>
        <taxon>Embryophyta</taxon>
        <taxon>Tracheophyta</taxon>
        <taxon>Spermatophyta</taxon>
        <taxon>Magnoliopsida</taxon>
        <taxon>eudicotyledons</taxon>
        <taxon>Gunneridae</taxon>
        <taxon>Pentapetalae</taxon>
        <taxon>asterids</taxon>
        <taxon>lamiids</taxon>
        <taxon>Solanales</taxon>
        <taxon>Solanaceae</taxon>
        <taxon>Solanoideae</taxon>
        <taxon>Capsiceae</taxon>
        <taxon>Capsicum</taxon>
    </lineage>
</organism>
<reference evidence="4 5" key="2">
    <citation type="journal article" date="2017" name="Genome Biol.">
        <title>New reference genome sequences of hot pepper reveal the massive evolution of plant disease-resistance genes by retroduplication.</title>
        <authorList>
            <person name="Kim S."/>
            <person name="Park J."/>
            <person name="Yeom S.I."/>
            <person name="Kim Y.M."/>
            <person name="Seo E."/>
            <person name="Kim K.T."/>
            <person name="Kim M.S."/>
            <person name="Lee J.M."/>
            <person name="Cheong K."/>
            <person name="Shin H.S."/>
            <person name="Kim S.B."/>
            <person name="Han K."/>
            <person name="Lee J."/>
            <person name="Park M."/>
            <person name="Lee H.A."/>
            <person name="Lee H.Y."/>
            <person name="Lee Y."/>
            <person name="Oh S."/>
            <person name="Lee J.H."/>
            <person name="Choi E."/>
            <person name="Choi E."/>
            <person name="Lee S.E."/>
            <person name="Jeon J."/>
            <person name="Kim H."/>
            <person name="Choi G."/>
            <person name="Song H."/>
            <person name="Lee J."/>
            <person name="Lee S.C."/>
            <person name="Kwon J.K."/>
            <person name="Lee H.Y."/>
            <person name="Koo N."/>
            <person name="Hong Y."/>
            <person name="Kim R.W."/>
            <person name="Kang W.H."/>
            <person name="Huh J.H."/>
            <person name="Kang B.C."/>
            <person name="Yang T.J."/>
            <person name="Lee Y.H."/>
            <person name="Bennetzen J.L."/>
            <person name="Choi D."/>
        </authorList>
    </citation>
    <scope>NUCLEOTIDE SEQUENCE [LARGE SCALE GENOMIC DNA]</scope>
    <source>
        <strain evidence="5">cv. CM334</strain>
    </source>
</reference>
<comment type="caution">
    <text evidence="4">The sequence shown here is derived from an EMBL/GenBank/DDBJ whole genome shotgun (WGS) entry which is preliminary data.</text>
</comment>
<dbReference type="Pfam" id="PF26168">
    <property type="entry name" value="Glyco_transf_N"/>
    <property type="match status" value="1"/>
</dbReference>
<reference evidence="4 5" key="1">
    <citation type="journal article" date="2014" name="Nat. Genet.">
        <title>Genome sequence of the hot pepper provides insights into the evolution of pungency in Capsicum species.</title>
        <authorList>
            <person name="Kim S."/>
            <person name="Park M."/>
            <person name="Yeom S.I."/>
            <person name="Kim Y.M."/>
            <person name="Lee J.M."/>
            <person name="Lee H.A."/>
            <person name="Seo E."/>
            <person name="Choi J."/>
            <person name="Cheong K."/>
            <person name="Kim K.T."/>
            <person name="Jung K."/>
            <person name="Lee G.W."/>
            <person name="Oh S.K."/>
            <person name="Bae C."/>
            <person name="Kim S.B."/>
            <person name="Lee H.Y."/>
            <person name="Kim S.Y."/>
            <person name="Kim M.S."/>
            <person name="Kang B.C."/>
            <person name="Jo Y.D."/>
            <person name="Yang H.B."/>
            <person name="Jeong H.J."/>
            <person name="Kang W.H."/>
            <person name="Kwon J.K."/>
            <person name="Shin C."/>
            <person name="Lim J.Y."/>
            <person name="Park J.H."/>
            <person name="Huh J.H."/>
            <person name="Kim J.S."/>
            <person name="Kim B.D."/>
            <person name="Cohen O."/>
            <person name="Paran I."/>
            <person name="Suh M.C."/>
            <person name="Lee S.B."/>
            <person name="Kim Y.K."/>
            <person name="Shin Y."/>
            <person name="Noh S.J."/>
            <person name="Park J."/>
            <person name="Seo Y.S."/>
            <person name="Kwon S.Y."/>
            <person name="Kim H.A."/>
            <person name="Park J.M."/>
            <person name="Kim H.J."/>
            <person name="Choi S.B."/>
            <person name="Bosland P.W."/>
            <person name="Reeves G."/>
            <person name="Jo S.H."/>
            <person name="Lee B.W."/>
            <person name="Cho H.T."/>
            <person name="Choi H.S."/>
            <person name="Lee M.S."/>
            <person name="Yu Y."/>
            <person name="Do Choi Y."/>
            <person name="Park B.S."/>
            <person name="van Deynze A."/>
            <person name="Ashrafi H."/>
            <person name="Hill T."/>
            <person name="Kim W.T."/>
            <person name="Pai H.S."/>
            <person name="Ahn H.K."/>
            <person name="Yeam I."/>
            <person name="Giovannoni J.J."/>
            <person name="Rose J.K."/>
            <person name="Sorensen I."/>
            <person name="Lee S.J."/>
            <person name="Kim R.W."/>
            <person name="Choi I.Y."/>
            <person name="Choi B.S."/>
            <person name="Lim J.S."/>
            <person name="Lee Y.H."/>
            <person name="Choi D."/>
        </authorList>
    </citation>
    <scope>NUCLEOTIDE SEQUENCE [LARGE SCALE GENOMIC DNA]</scope>
    <source>
        <strain evidence="5">cv. CM334</strain>
    </source>
</reference>
<dbReference type="AlphaFoldDB" id="A0A2G2YVW8"/>
<comment type="similarity">
    <text evidence="1">Belongs to the UDP-glycosyltransferase family.</text>
</comment>
<evidence type="ECO:0000256" key="1">
    <source>
        <dbReference type="ARBA" id="ARBA00009995"/>
    </source>
</evidence>
<dbReference type="Gramene" id="PHT73755">
    <property type="protein sequence ID" value="PHT73755"/>
    <property type="gene ID" value="T459_24540"/>
</dbReference>
<evidence type="ECO:0000256" key="2">
    <source>
        <dbReference type="SAM" id="Phobius"/>
    </source>
</evidence>
<protein>
    <recommendedName>
        <fullName evidence="3">Glycosyltransferase N-terminal domain-containing protein</fullName>
    </recommendedName>
</protein>
<feature type="domain" description="Glycosyltransferase N-terminal" evidence="3">
    <location>
        <begin position="9"/>
        <end position="88"/>
    </location>
</feature>
<evidence type="ECO:0000259" key="3">
    <source>
        <dbReference type="Pfam" id="PF26168"/>
    </source>
</evidence>
<proteinExistence type="inferred from homology"/>
<name>A0A2G2YVW8_CAPAN</name>
<keyword evidence="2" id="KW-1133">Transmembrane helix</keyword>
<dbReference type="SUPFAM" id="SSF53756">
    <property type="entry name" value="UDP-Glycosyltransferase/glycogen phosphorylase"/>
    <property type="match status" value="1"/>
</dbReference>
<keyword evidence="5" id="KW-1185">Reference proteome</keyword>
<evidence type="ECO:0000313" key="4">
    <source>
        <dbReference type="EMBL" id="PHT73755.1"/>
    </source>
</evidence>
<dbReference type="Gene3D" id="3.40.50.2000">
    <property type="entry name" value="Glycogen Phosphorylase B"/>
    <property type="match status" value="1"/>
</dbReference>
<dbReference type="Proteomes" id="UP000222542">
    <property type="component" value="Unassembled WGS sequence"/>
</dbReference>